<dbReference type="AlphaFoldDB" id="A0A0U0T5T7"/>
<evidence type="ECO:0000313" key="1">
    <source>
        <dbReference type="EMBL" id="COX22981.1"/>
    </source>
</evidence>
<evidence type="ECO:0000313" key="2">
    <source>
        <dbReference type="Proteomes" id="UP000038802"/>
    </source>
</evidence>
<proteinExistence type="predicted"/>
<sequence length="76" mass="7634">MVARARKRSGLAVRSSLVSGETCPGDWANVSANATAPTTGSHLRDNGATCDPEAASACGARVAGLATVTVLDPVEH</sequence>
<name>A0A0U0T5T7_MYCTX</name>
<reference evidence="2" key="1">
    <citation type="submission" date="2015-03" db="EMBL/GenBank/DDBJ databases">
        <authorList>
            <consortium name="Pathogen Informatics"/>
        </authorList>
    </citation>
    <scope>NUCLEOTIDE SEQUENCE [LARGE SCALE GENOMIC DNA]</scope>
    <source>
        <strain evidence="2">K00500041</strain>
    </source>
</reference>
<dbReference type="Proteomes" id="UP000038802">
    <property type="component" value="Unassembled WGS sequence"/>
</dbReference>
<dbReference type="EMBL" id="CSAE01001032">
    <property type="protein sequence ID" value="COX22981.1"/>
    <property type="molecule type" value="Genomic_DNA"/>
</dbReference>
<protein>
    <submittedName>
        <fullName evidence="1">Uncharacterized protein</fullName>
    </submittedName>
</protein>
<accession>A0A0U0T5T7</accession>
<organism evidence="1 2">
    <name type="scientific">Mycobacterium tuberculosis</name>
    <dbReference type="NCBI Taxonomy" id="1773"/>
    <lineage>
        <taxon>Bacteria</taxon>
        <taxon>Bacillati</taxon>
        <taxon>Actinomycetota</taxon>
        <taxon>Actinomycetes</taxon>
        <taxon>Mycobacteriales</taxon>
        <taxon>Mycobacteriaceae</taxon>
        <taxon>Mycobacterium</taxon>
        <taxon>Mycobacterium tuberculosis complex</taxon>
    </lineage>
</organism>
<gene>
    <name evidence="1" type="ORF">ERS007703_04943</name>
</gene>